<dbReference type="EMBL" id="JABVEC010000015">
    <property type="protein sequence ID" value="MBC6467911.1"/>
    <property type="molecule type" value="Genomic_DNA"/>
</dbReference>
<feature type="domain" description="DUF5107" evidence="3">
    <location>
        <begin position="464"/>
        <end position="774"/>
    </location>
</feature>
<accession>A0ABR7LST4</accession>
<evidence type="ECO:0000313" key="4">
    <source>
        <dbReference type="EMBL" id="MBC6467911.1"/>
    </source>
</evidence>
<protein>
    <submittedName>
        <fullName evidence="4">DUF5107 domain-containing protein</fullName>
    </submittedName>
</protein>
<reference evidence="4 5" key="1">
    <citation type="submission" date="2020-06" db="EMBL/GenBank/DDBJ databases">
        <title>Actinomadura xiongansis sp. nov., isolated from soil of Baiyangdian.</title>
        <authorList>
            <person name="Zhang X."/>
        </authorList>
    </citation>
    <scope>NUCLEOTIDE SEQUENCE [LARGE SCALE GENOMIC DNA]</scope>
    <source>
        <strain evidence="4 5">HBUM206468</strain>
    </source>
</reference>
<evidence type="ECO:0000256" key="1">
    <source>
        <dbReference type="SAM" id="MobiDB-lite"/>
    </source>
</evidence>
<keyword evidence="2" id="KW-0732">Signal</keyword>
<evidence type="ECO:0000313" key="5">
    <source>
        <dbReference type="Proteomes" id="UP000805614"/>
    </source>
</evidence>
<sequence length="890" mass="94578">MRSRKEHIRSRSVVILTALALAGGTTAVLPPPALAQTADRAPALRVAKVTAPDDKSIDITFNKSLGADILQFTAANTAYAGQFIKVSGGAAGTPDEVLDGRALSGIAGTTVRPVDTGDHRTLRVVLGTGVVLEQRPYKLWLDGAGDELADLFFRGADGGELPGSKTGDTSFTGTASDAATTRVAKATLVDARTVDVTFATSVLSGMPVGAYAAANITLASGGTSVSPTYVEHRAGTDRRAFRLYFDTDLDRSAAHELTFAAALRLTTSAGAAAEAVTAQVAKGGTAYRPAEIAEAEASASADQIAVRFTRRIAKLRSGDRDLAVKETQTGVSGTTVTADDVRNVLRFSGLTTRNGRDVADALREDAAYFPDASTLIVKLDSGERLRPGSRGTVALRPGALTDITGTASTDTTGEQVKASKRKDEPGTGFDPNGPDYLKVETHATTVFQRYDYKVSADGVSVRSDGVANKVVPQTIKTVVAENKYVKATFAPGYGGRLLSMIYKPTGHDVFYANPIGTPYGFSSAAPGTPGNSPFYQNWLMVWGGVFPTLTEAEHGKYWNVPWDYKVTRDGDRFSIAMTKTDTVDYPYKPSRYVYGPTGIETTVTYSLTKDAPSVDMSVSLHNPGSADKKFEYWTCTTLAPGAGPSTGSPTMSIVSPVKKIYRDPGYRWMEDKEEPAGAPGDGMLKFDTLKKMSNWDRSGIAYGQDLATMRQGDWWGVINHENNEGVIRIGDNTKTPGLKLWEWGQNASFDTNPFSKGNSARPYIELWAGASDKFFSPATLKAGQTLAWTETYLPTMDLGDVTNANASGAAHVDVDESGAVSGRLFSTEIGRRLRATLVNAATGTTIDSEVFTGDADSAVKLGGKVNPGQQARLVLTDAHGKLLLTAESGL</sequence>
<name>A0ABR7LST4_9ACTN</name>
<organism evidence="4 5">
    <name type="scientific">Actinomadura alba</name>
    <dbReference type="NCBI Taxonomy" id="406431"/>
    <lineage>
        <taxon>Bacteria</taxon>
        <taxon>Bacillati</taxon>
        <taxon>Actinomycetota</taxon>
        <taxon>Actinomycetes</taxon>
        <taxon>Streptosporangiales</taxon>
        <taxon>Thermomonosporaceae</taxon>
        <taxon>Actinomadura</taxon>
    </lineage>
</organism>
<dbReference type="Gene3D" id="2.70.98.10">
    <property type="match status" value="1"/>
</dbReference>
<feature type="compositionally biased region" description="Low complexity" evidence="1">
    <location>
        <begin position="403"/>
        <end position="413"/>
    </location>
</feature>
<dbReference type="Proteomes" id="UP000805614">
    <property type="component" value="Unassembled WGS sequence"/>
</dbReference>
<proteinExistence type="predicted"/>
<feature type="region of interest" description="Disordered" evidence="1">
    <location>
        <begin position="403"/>
        <end position="433"/>
    </location>
</feature>
<dbReference type="InterPro" id="IPR033396">
    <property type="entry name" value="DUF5107"/>
</dbReference>
<dbReference type="Pfam" id="PF17128">
    <property type="entry name" value="DUF5107"/>
    <property type="match status" value="1"/>
</dbReference>
<evidence type="ECO:0000256" key="2">
    <source>
        <dbReference type="SAM" id="SignalP"/>
    </source>
</evidence>
<dbReference type="RefSeq" id="WP_187244914.1">
    <property type="nucleotide sequence ID" value="NZ_BAAAOK010000001.1"/>
</dbReference>
<comment type="caution">
    <text evidence="4">The sequence shown here is derived from an EMBL/GenBank/DDBJ whole genome shotgun (WGS) entry which is preliminary data.</text>
</comment>
<feature type="signal peptide" evidence="2">
    <location>
        <begin position="1"/>
        <end position="35"/>
    </location>
</feature>
<evidence type="ECO:0000259" key="3">
    <source>
        <dbReference type="Pfam" id="PF17128"/>
    </source>
</evidence>
<dbReference type="InterPro" id="IPR014718">
    <property type="entry name" value="GH-type_carb-bd"/>
</dbReference>
<keyword evidence="5" id="KW-1185">Reference proteome</keyword>
<gene>
    <name evidence="4" type="ORF">HKK74_20785</name>
</gene>
<feature type="chain" id="PRO_5046856421" evidence="2">
    <location>
        <begin position="36"/>
        <end position="890"/>
    </location>
</feature>